<dbReference type="Pfam" id="PF01636">
    <property type="entry name" value="APH"/>
    <property type="match status" value="1"/>
</dbReference>
<dbReference type="InterPro" id="IPR002575">
    <property type="entry name" value="Aminoglycoside_PTrfase"/>
</dbReference>
<dbReference type="Proteomes" id="UP000025241">
    <property type="component" value="Chromosome I"/>
</dbReference>
<dbReference type="Gene3D" id="3.90.1200.10">
    <property type="match status" value="1"/>
</dbReference>
<dbReference type="PANTHER" id="PTHR21064:SF6">
    <property type="entry name" value="AMINOGLYCOSIDE PHOSPHOTRANSFERASE DOMAIN-CONTAINING PROTEIN"/>
    <property type="match status" value="1"/>
</dbReference>
<accession>A0A024HHT9</accession>
<dbReference type="InterPro" id="IPR050249">
    <property type="entry name" value="Pseudomonas-type_ThrB"/>
</dbReference>
<feature type="domain" description="Protein kinase" evidence="2">
    <location>
        <begin position="1"/>
        <end position="340"/>
    </location>
</feature>
<comment type="similarity">
    <text evidence="1">Belongs to the pseudomonas-type ThrB family.</text>
</comment>
<dbReference type="InterPro" id="IPR011009">
    <property type="entry name" value="Kinase-like_dom_sf"/>
</dbReference>
<dbReference type="Gene3D" id="3.30.200.20">
    <property type="entry name" value="Phosphorylase Kinase, domain 1"/>
    <property type="match status" value="1"/>
</dbReference>
<dbReference type="GO" id="GO:0005524">
    <property type="term" value="F:ATP binding"/>
    <property type="evidence" value="ECO:0007669"/>
    <property type="project" value="InterPro"/>
</dbReference>
<dbReference type="GO" id="GO:0004413">
    <property type="term" value="F:homoserine kinase activity"/>
    <property type="evidence" value="ECO:0007669"/>
    <property type="project" value="TreeGrafter"/>
</dbReference>
<dbReference type="InterPro" id="IPR000719">
    <property type="entry name" value="Prot_kinase_dom"/>
</dbReference>
<dbReference type="STRING" id="1301098.PKB_2676"/>
<proteinExistence type="inferred from homology"/>
<keyword evidence="4" id="KW-1185">Reference proteome</keyword>
<dbReference type="eggNOG" id="COG2334">
    <property type="taxonomic scope" value="Bacteria"/>
</dbReference>
<dbReference type="OrthoDB" id="241498at2"/>
<dbReference type="HOGENOM" id="CLU_044821_2_0_6"/>
<name>A0A024HHT9_PSEKB</name>
<dbReference type="SUPFAM" id="SSF56112">
    <property type="entry name" value="Protein kinase-like (PK-like)"/>
    <property type="match status" value="1"/>
</dbReference>
<reference evidence="3 4" key="1">
    <citation type="submission" date="2013-03" db="EMBL/GenBank/DDBJ databases">
        <authorList>
            <person name="Linke B."/>
        </authorList>
    </citation>
    <scope>NUCLEOTIDE SEQUENCE [LARGE SCALE GENOMIC DNA]</scope>
    <source>
        <strain evidence="3 4">B13</strain>
    </source>
</reference>
<reference evidence="3 4" key="2">
    <citation type="submission" date="2014-05" db="EMBL/GenBank/DDBJ databases">
        <title>Genome sequence of the 3-chlorobenzoate degrading bacterium Pseudomonas knackmussii B13 shows multiple evidence for horizontal gene transfer.</title>
        <authorList>
            <person name="Miyazaki R."/>
            <person name="Bertelli C."/>
            <person name="Falquet L."/>
            <person name="Robinson-Rechavi M."/>
            <person name="Gharib W."/>
            <person name="Roy S."/>
            <person name="Van der Meer J.R."/>
        </authorList>
    </citation>
    <scope>NUCLEOTIDE SEQUENCE [LARGE SCALE GENOMIC DNA]</scope>
    <source>
        <strain evidence="3 4">B13</strain>
    </source>
</reference>
<dbReference type="GO" id="GO:0004672">
    <property type="term" value="F:protein kinase activity"/>
    <property type="evidence" value="ECO:0007669"/>
    <property type="project" value="InterPro"/>
</dbReference>
<organism evidence="3 4">
    <name type="scientific">Pseudomonas knackmussii (strain DSM 6978 / CCUG 54928 / LMG 23759 / B13)</name>
    <dbReference type="NCBI Taxonomy" id="1301098"/>
    <lineage>
        <taxon>Bacteria</taxon>
        <taxon>Pseudomonadati</taxon>
        <taxon>Pseudomonadota</taxon>
        <taxon>Gammaproteobacteria</taxon>
        <taxon>Pseudomonadales</taxon>
        <taxon>Pseudomonadaceae</taxon>
        <taxon>Pseudomonas</taxon>
    </lineage>
</organism>
<evidence type="ECO:0000313" key="3">
    <source>
        <dbReference type="EMBL" id="CDF84023.1"/>
    </source>
</evidence>
<dbReference type="RefSeq" id="WP_043252362.1">
    <property type="nucleotide sequence ID" value="NZ_HG322950.1"/>
</dbReference>
<evidence type="ECO:0000313" key="4">
    <source>
        <dbReference type="Proteomes" id="UP000025241"/>
    </source>
</evidence>
<dbReference type="PROSITE" id="PS50011">
    <property type="entry name" value="PROTEIN_KINASE_DOM"/>
    <property type="match status" value="1"/>
</dbReference>
<sequence length="340" mass="38345">MTDFSHLDHDQQVARLHALAQDALRHWDGDFVGLELIKYRENAVFCATRSDGTRSALRVHRDGYHSEAELRSELTWMEQLAAGGIGVPQIIRTREGEHLAEVRSAALAEPRYVDMLGWLAGSTLGSAEHGLQTDGDIEALFFQAGAVAARIHLNSAQWRQPNEFTRHAWDEEGLIGANPFWGRYWELDLLTPEQRDLLQQARAQARHDLRRYGRHLHNFGMIHADLVPENLLLDGGKLQLIDFDDAGFGWHMFELATALYFCQDDPRLADIEAALLAGYDSVKPLTAEDRASLPLFLALRGTTYLGWVHTRRNSRTAEELAPMLIERACQLAKAYLASRA</sequence>
<gene>
    <name evidence="3" type="ORF">PKB_2676</name>
</gene>
<dbReference type="PATRIC" id="fig|1301098.3.peg.2685"/>
<dbReference type="KEGG" id="pkc:PKB_2676"/>
<dbReference type="AlphaFoldDB" id="A0A024HHT9"/>
<keyword evidence="3" id="KW-0808">Transferase</keyword>
<dbReference type="PANTHER" id="PTHR21064">
    <property type="entry name" value="AMINOGLYCOSIDE PHOSPHOTRANSFERASE DOMAIN-CONTAINING PROTEIN-RELATED"/>
    <property type="match status" value="1"/>
</dbReference>
<evidence type="ECO:0000259" key="2">
    <source>
        <dbReference type="PROSITE" id="PS50011"/>
    </source>
</evidence>
<dbReference type="EMBL" id="HG322950">
    <property type="protein sequence ID" value="CDF84023.1"/>
    <property type="molecule type" value="Genomic_DNA"/>
</dbReference>
<dbReference type="GO" id="GO:0009088">
    <property type="term" value="P:threonine biosynthetic process"/>
    <property type="evidence" value="ECO:0007669"/>
    <property type="project" value="TreeGrafter"/>
</dbReference>
<protein>
    <submittedName>
        <fullName evidence="3">Putative Aminoglycoside phosphotransferase</fullName>
    </submittedName>
</protein>
<evidence type="ECO:0000256" key="1">
    <source>
        <dbReference type="ARBA" id="ARBA00038240"/>
    </source>
</evidence>